<protein>
    <recommendedName>
        <fullName evidence="9">Dof zinc finger protein</fullName>
    </recommendedName>
</protein>
<feature type="domain" description="Dof-type" evidence="10">
    <location>
        <begin position="62"/>
        <end position="116"/>
    </location>
</feature>
<keyword evidence="2 8" id="KW-0863">Zinc-finger</keyword>
<evidence type="ECO:0000256" key="3">
    <source>
        <dbReference type="ARBA" id="ARBA00022833"/>
    </source>
</evidence>
<dbReference type="PROSITE" id="PS01361">
    <property type="entry name" value="ZF_DOF_1"/>
    <property type="match status" value="1"/>
</dbReference>
<keyword evidence="3 9" id="KW-0862">Zinc</keyword>
<dbReference type="PANTHER" id="PTHR31992:SF348">
    <property type="entry name" value="DOF ZINC FINGER PROTEIN"/>
    <property type="match status" value="1"/>
</dbReference>
<dbReference type="GO" id="GO:0008270">
    <property type="term" value="F:zinc ion binding"/>
    <property type="evidence" value="ECO:0007669"/>
    <property type="project" value="UniProtKB-KW"/>
</dbReference>
<comment type="caution">
    <text evidence="11">The sequence shown here is derived from an EMBL/GenBank/DDBJ whole genome shotgun (WGS) entry which is preliminary data.</text>
</comment>
<dbReference type="GO" id="GO:0005634">
    <property type="term" value="C:nucleus"/>
    <property type="evidence" value="ECO:0007669"/>
    <property type="project" value="UniProtKB-SubCell"/>
</dbReference>
<reference evidence="11 12" key="1">
    <citation type="submission" date="2024-01" db="EMBL/GenBank/DDBJ databases">
        <title>The genomes of 5 underutilized Papilionoideae crops provide insights into root nodulation and disease resistanc.</title>
        <authorList>
            <person name="Jiang F."/>
        </authorList>
    </citation>
    <scope>NUCLEOTIDE SEQUENCE [LARGE SCALE GENOMIC DNA]</scope>
    <source>
        <strain evidence="11">DUOXIRENSHENG_FW03</strain>
        <tissue evidence="11">Leaves</tissue>
    </source>
</reference>
<evidence type="ECO:0000256" key="4">
    <source>
        <dbReference type="ARBA" id="ARBA00023015"/>
    </source>
</evidence>
<keyword evidence="7 8" id="KW-0539">Nucleus</keyword>
<evidence type="ECO:0000313" key="11">
    <source>
        <dbReference type="EMBL" id="KAK7396770.1"/>
    </source>
</evidence>
<sequence length="298" mass="33365">MMLPRSLLPQSPHFNRYPHATYVKHRHHALARGAVTPPGLAYPMHAHRGWKADSSVTVEISPNCPRCGSSNTKFCYYNNYSSSQPRYFCKGCRRYWTKGGSLRNVPVGGGCRKSRRGKCNNNNTLRQANVNAVGHNIDSDMRRASSSVVSVSDAPNIDLAQVYASFLNHKPDQVQTLCCPFSDLNTDFDFGHTAFSQELGLTDFGDDIHMYFCGFNSIQMHTTNTNFELPPLPGEEAQISHADMLWSKSNSHEIIADHALQATKPPLFAPQAYDAEFLMSNCWNHFDLPRDASFFAPS</sequence>
<evidence type="ECO:0000256" key="9">
    <source>
        <dbReference type="RuleBase" id="RU369094"/>
    </source>
</evidence>
<keyword evidence="6 9" id="KW-0804">Transcription</keyword>
<evidence type="ECO:0000313" key="12">
    <source>
        <dbReference type="Proteomes" id="UP001386955"/>
    </source>
</evidence>
<evidence type="ECO:0000256" key="7">
    <source>
        <dbReference type="ARBA" id="ARBA00023242"/>
    </source>
</evidence>
<evidence type="ECO:0000259" key="10">
    <source>
        <dbReference type="PROSITE" id="PS50884"/>
    </source>
</evidence>
<evidence type="ECO:0000256" key="6">
    <source>
        <dbReference type="ARBA" id="ARBA00023163"/>
    </source>
</evidence>
<evidence type="ECO:0000256" key="2">
    <source>
        <dbReference type="ARBA" id="ARBA00022771"/>
    </source>
</evidence>
<keyword evidence="5 8" id="KW-0238">DNA-binding</keyword>
<evidence type="ECO:0000256" key="5">
    <source>
        <dbReference type="ARBA" id="ARBA00023125"/>
    </source>
</evidence>
<accession>A0AAN9SIF0</accession>
<dbReference type="Proteomes" id="UP001386955">
    <property type="component" value="Unassembled WGS sequence"/>
</dbReference>
<evidence type="ECO:0000256" key="8">
    <source>
        <dbReference type="PROSITE-ProRule" id="PRU00071"/>
    </source>
</evidence>
<dbReference type="Pfam" id="PF02701">
    <property type="entry name" value="Zn_ribbon_Dof"/>
    <property type="match status" value="1"/>
</dbReference>
<keyword evidence="12" id="KW-1185">Reference proteome</keyword>
<organism evidence="11 12">
    <name type="scientific">Psophocarpus tetragonolobus</name>
    <name type="common">Winged bean</name>
    <name type="synonym">Dolichos tetragonolobus</name>
    <dbReference type="NCBI Taxonomy" id="3891"/>
    <lineage>
        <taxon>Eukaryota</taxon>
        <taxon>Viridiplantae</taxon>
        <taxon>Streptophyta</taxon>
        <taxon>Embryophyta</taxon>
        <taxon>Tracheophyta</taxon>
        <taxon>Spermatophyta</taxon>
        <taxon>Magnoliopsida</taxon>
        <taxon>eudicotyledons</taxon>
        <taxon>Gunneridae</taxon>
        <taxon>Pentapetalae</taxon>
        <taxon>rosids</taxon>
        <taxon>fabids</taxon>
        <taxon>Fabales</taxon>
        <taxon>Fabaceae</taxon>
        <taxon>Papilionoideae</taxon>
        <taxon>50 kb inversion clade</taxon>
        <taxon>NPAAA clade</taxon>
        <taxon>indigoferoid/millettioid clade</taxon>
        <taxon>Phaseoleae</taxon>
        <taxon>Psophocarpus</taxon>
    </lineage>
</organism>
<dbReference type="AlphaFoldDB" id="A0AAN9SIF0"/>
<dbReference type="InterPro" id="IPR045174">
    <property type="entry name" value="Dof"/>
</dbReference>
<comment type="subcellular location">
    <subcellularLocation>
        <location evidence="8 9">Nucleus</location>
    </subcellularLocation>
</comment>
<dbReference type="GO" id="GO:0003677">
    <property type="term" value="F:DNA binding"/>
    <property type="evidence" value="ECO:0007669"/>
    <property type="project" value="UniProtKB-UniRule"/>
</dbReference>
<dbReference type="PANTHER" id="PTHR31992">
    <property type="entry name" value="DOF ZINC FINGER PROTEIN DOF1.4-RELATED"/>
    <property type="match status" value="1"/>
</dbReference>
<keyword evidence="1 9" id="KW-0479">Metal-binding</keyword>
<evidence type="ECO:0000256" key="1">
    <source>
        <dbReference type="ARBA" id="ARBA00022723"/>
    </source>
</evidence>
<dbReference type="GO" id="GO:0003700">
    <property type="term" value="F:DNA-binding transcription factor activity"/>
    <property type="evidence" value="ECO:0007669"/>
    <property type="project" value="UniProtKB-UniRule"/>
</dbReference>
<keyword evidence="4 9" id="KW-0805">Transcription regulation</keyword>
<comment type="function">
    <text evidence="9">Transcription factor that binds specifically to a 5'-AA[AG]G-3' consensus core sequence.</text>
</comment>
<dbReference type="PROSITE" id="PS50884">
    <property type="entry name" value="ZF_DOF_2"/>
    <property type="match status" value="1"/>
</dbReference>
<dbReference type="InterPro" id="IPR003851">
    <property type="entry name" value="Znf_Dof"/>
</dbReference>
<gene>
    <name evidence="11" type="ORF">VNO78_17928</name>
</gene>
<proteinExistence type="predicted"/>
<dbReference type="EMBL" id="JAYMYS010000004">
    <property type="protein sequence ID" value="KAK7396770.1"/>
    <property type="molecule type" value="Genomic_DNA"/>
</dbReference>
<name>A0AAN9SIF0_PSOTE</name>